<dbReference type="PANTHER" id="PTHR10416:SF0">
    <property type="entry name" value="DNA POLYMERASE DELTA SUBUNIT 2"/>
    <property type="match status" value="1"/>
</dbReference>
<dbReference type="OrthoDB" id="3763at2759"/>
<evidence type="ECO:0000256" key="4">
    <source>
        <dbReference type="ARBA" id="ARBA00023242"/>
    </source>
</evidence>
<dbReference type="Pfam" id="PF04042">
    <property type="entry name" value="DNA_pol_E_B"/>
    <property type="match status" value="1"/>
</dbReference>
<dbReference type="CDD" id="cd07387">
    <property type="entry name" value="MPP_PolD2_C"/>
    <property type="match status" value="1"/>
</dbReference>
<gene>
    <name evidence="7" type="ORF">DME_LOCUS2987</name>
</gene>
<dbReference type="AlphaFoldDB" id="A0A0N4UMZ0"/>
<dbReference type="InterPro" id="IPR041863">
    <property type="entry name" value="PolD2_C"/>
</dbReference>
<dbReference type="WBParaSite" id="DME_0000925001-mRNA-1">
    <property type="protein sequence ID" value="DME_0000925001-mRNA-1"/>
    <property type="gene ID" value="DME_0000925001"/>
</dbReference>
<proteinExistence type="inferred from homology"/>
<evidence type="ECO:0000313" key="9">
    <source>
        <dbReference type="Proteomes" id="UP000274756"/>
    </source>
</evidence>
<evidence type="ECO:0000256" key="3">
    <source>
        <dbReference type="ARBA" id="ARBA00022705"/>
    </source>
</evidence>
<evidence type="ECO:0000259" key="5">
    <source>
        <dbReference type="Pfam" id="PF04042"/>
    </source>
</evidence>
<dbReference type="GO" id="GO:0006271">
    <property type="term" value="P:DNA strand elongation involved in DNA replication"/>
    <property type="evidence" value="ECO:0007669"/>
    <property type="project" value="TreeGrafter"/>
</dbReference>
<evidence type="ECO:0000256" key="1">
    <source>
        <dbReference type="ARBA" id="ARBA00004123"/>
    </source>
</evidence>
<reference evidence="7 9" key="2">
    <citation type="submission" date="2018-11" db="EMBL/GenBank/DDBJ databases">
        <authorList>
            <consortium name="Pathogen Informatics"/>
        </authorList>
    </citation>
    <scope>NUCLEOTIDE SEQUENCE [LARGE SCALE GENOMIC DNA]</scope>
</reference>
<organism evidence="8 10">
    <name type="scientific">Dracunculus medinensis</name>
    <name type="common">Guinea worm</name>
    <dbReference type="NCBI Taxonomy" id="318479"/>
    <lineage>
        <taxon>Eukaryota</taxon>
        <taxon>Metazoa</taxon>
        <taxon>Ecdysozoa</taxon>
        <taxon>Nematoda</taxon>
        <taxon>Chromadorea</taxon>
        <taxon>Rhabditida</taxon>
        <taxon>Spirurina</taxon>
        <taxon>Dracunculoidea</taxon>
        <taxon>Dracunculidae</taxon>
        <taxon>Dracunculus</taxon>
    </lineage>
</organism>
<reference evidence="10" key="1">
    <citation type="submission" date="2017-02" db="UniProtKB">
        <authorList>
            <consortium name="WormBaseParasite"/>
        </authorList>
    </citation>
    <scope>IDENTIFICATION</scope>
</reference>
<dbReference type="InterPro" id="IPR040663">
    <property type="entry name" value="DNA_pol_D_N"/>
</dbReference>
<dbReference type="Gene3D" id="2.40.50.430">
    <property type="match status" value="1"/>
</dbReference>
<dbReference type="STRING" id="318479.A0A0N4UMZ0"/>
<protein>
    <submittedName>
        <fullName evidence="10">DNA polymerase delta small subunit</fullName>
    </submittedName>
</protein>
<feature type="domain" description="DNA polymerase alpha/delta/epsilon subunit B" evidence="5">
    <location>
        <begin position="181"/>
        <end position="398"/>
    </location>
</feature>
<dbReference type="PANTHER" id="PTHR10416">
    <property type="entry name" value="DNA POLYMERASE DELTA SUBUNIT 2"/>
    <property type="match status" value="1"/>
</dbReference>
<sequence>MVQLNRKTLSYENCSTRFLISREDFDENCFKRQYFHFYRTRVNLFRQRIIDNAKKLLGEAVNTCHITEAKQNSPVLIMGTIIKRVALRPSILRSLADEEMVLPQPIPAAKLITDDDYIEIEDENQIVRLTGAVDFDDVSTGIVVGLYGKRFGNDAFHVQQFIWPLPAVQPVAPTLDHDKFVMIISGLSFTSENDNCAEEMLALDLLQKWLGGYLPISEKERFVVENLSRLIVAGESIAVTDQGKEFSMAARYLIRNEEAPNVECVAHMDHFLSKISNLIEIDVMPGLGDPATHLQPQQPIHRAVFPHASQHGKMLNLVTNPYHFCLEGTHIIGTSGDNISDLKRFSVNGNSIELLNKLLLWQHLAPTVPDTIDGFPFANRDPFIIEVFPHILFSGNQENVEHSVKQYENGKRTLLVSVPNFAKTNSAVIINLRTLEVTEQNFSYNDFFIS</sequence>
<dbReference type="Proteomes" id="UP000038040">
    <property type="component" value="Unplaced"/>
</dbReference>
<dbReference type="Gene3D" id="3.60.21.50">
    <property type="match status" value="1"/>
</dbReference>
<evidence type="ECO:0000313" key="7">
    <source>
        <dbReference type="EMBL" id="VDN53014.1"/>
    </source>
</evidence>
<evidence type="ECO:0000313" key="10">
    <source>
        <dbReference type="WBParaSite" id="DME_0000925001-mRNA-1"/>
    </source>
</evidence>
<dbReference type="InterPro" id="IPR007185">
    <property type="entry name" value="DNA_pol_a/d/e_bsu"/>
</dbReference>
<name>A0A0N4UMZ0_DRAME</name>
<evidence type="ECO:0000313" key="8">
    <source>
        <dbReference type="Proteomes" id="UP000038040"/>
    </source>
</evidence>
<dbReference type="GO" id="GO:0043625">
    <property type="term" value="C:delta DNA polymerase complex"/>
    <property type="evidence" value="ECO:0007669"/>
    <property type="project" value="TreeGrafter"/>
</dbReference>
<evidence type="ECO:0000259" key="6">
    <source>
        <dbReference type="Pfam" id="PF18018"/>
    </source>
</evidence>
<evidence type="ECO:0000256" key="2">
    <source>
        <dbReference type="ARBA" id="ARBA00006035"/>
    </source>
</evidence>
<dbReference type="Proteomes" id="UP000274756">
    <property type="component" value="Unassembled WGS sequence"/>
</dbReference>
<comment type="subcellular location">
    <subcellularLocation>
        <location evidence="1">Nucleus</location>
    </subcellularLocation>
</comment>
<dbReference type="GO" id="GO:0003677">
    <property type="term" value="F:DNA binding"/>
    <property type="evidence" value="ECO:0007669"/>
    <property type="project" value="InterPro"/>
</dbReference>
<keyword evidence="9" id="KW-1185">Reference proteome</keyword>
<keyword evidence="3" id="KW-0235">DNA replication</keyword>
<keyword evidence="4" id="KW-0539">Nucleus</keyword>
<comment type="similarity">
    <text evidence="2">Belongs to the DNA polymerase delta/II small subunit family.</text>
</comment>
<dbReference type="InterPro" id="IPR024826">
    <property type="entry name" value="DNA_pol_delta/II_ssu"/>
</dbReference>
<dbReference type="EMBL" id="UYYG01000094">
    <property type="protein sequence ID" value="VDN53014.1"/>
    <property type="molecule type" value="Genomic_DNA"/>
</dbReference>
<accession>A0A0N4UMZ0</accession>
<dbReference type="Pfam" id="PF18018">
    <property type="entry name" value="DNA_pol_D_N"/>
    <property type="match status" value="1"/>
</dbReference>
<feature type="domain" description="DNA polymerase delta subunit OB-fold" evidence="6">
    <location>
        <begin position="33"/>
        <end position="160"/>
    </location>
</feature>